<organism evidence="2 3">
    <name type="scientific">Pomacea canaliculata</name>
    <name type="common">Golden apple snail</name>
    <dbReference type="NCBI Taxonomy" id="400727"/>
    <lineage>
        <taxon>Eukaryota</taxon>
        <taxon>Metazoa</taxon>
        <taxon>Spiralia</taxon>
        <taxon>Lophotrochozoa</taxon>
        <taxon>Mollusca</taxon>
        <taxon>Gastropoda</taxon>
        <taxon>Caenogastropoda</taxon>
        <taxon>Architaenioglossa</taxon>
        <taxon>Ampullarioidea</taxon>
        <taxon>Ampullariidae</taxon>
        <taxon>Pomacea</taxon>
    </lineage>
</organism>
<dbReference type="PANTHER" id="PTHR22901:SF0">
    <property type="entry name" value="SIALATE O-ACETYLESTERASE"/>
    <property type="match status" value="1"/>
</dbReference>
<dbReference type="InterPro" id="IPR039329">
    <property type="entry name" value="SIAE"/>
</dbReference>
<dbReference type="EMBL" id="PZQS01000006">
    <property type="protein sequence ID" value="PVD28179.1"/>
    <property type="molecule type" value="Genomic_DNA"/>
</dbReference>
<dbReference type="OrthoDB" id="42638at2759"/>
<keyword evidence="3" id="KW-1185">Reference proteome</keyword>
<reference evidence="2 3" key="1">
    <citation type="submission" date="2018-04" db="EMBL/GenBank/DDBJ databases">
        <title>The genome of golden apple snail Pomacea canaliculata provides insight into stress tolerance and invasive adaptation.</title>
        <authorList>
            <person name="Liu C."/>
            <person name="Liu B."/>
            <person name="Ren Y."/>
            <person name="Zhang Y."/>
            <person name="Wang H."/>
            <person name="Li S."/>
            <person name="Jiang F."/>
            <person name="Yin L."/>
            <person name="Zhang G."/>
            <person name="Qian W."/>
            <person name="Fan W."/>
        </authorList>
    </citation>
    <scope>NUCLEOTIDE SEQUENCE [LARGE SCALE GENOMIC DNA]</scope>
    <source>
        <strain evidence="2">SZHN2017</strain>
        <tissue evidence="2">Muscle</tissue>
    </source>
</reference>
<evidence type="ECO:0000256" key="1">
    <source>
        <dbReference type="SAM" id="MobiDB-lite"/>
    </source>
</evidence>
<sequence length="191" mass="20583">MSETFPSCAGDKPGDTVTPPTPTSPCFMAVAMDLPDFNSPYHPIHGRYKQDVAQRLVLGALNVAYGHSDVTFQGPFPTQFHVTGSGAQRTITIEYNNGRTSLDIRNTGFDICCGGENIHSCTDQGTWWVDAPITSHQGSHVTITASSCNSTNVVGLRYAWRESPCNLKQCAIYAADSSLPAPPYLTNTLPA</sequence>
<proteinExistence type="predicted"/>
<gene>
    <name evidence="2" type="ORF">C0Q70_10765</name>
</gene>
<feature type="region of interest" description="Disordered" evidence="1">
    <location>
        <begin position="1"/>
        <end position="21"/>
    </location>
</feature>
<name>A0A2T7P436_POMCA</name>
<evidence type="ECO:0000313" key="3">
    <source>
        <dbReference type="Proteomes" id="UP000245119"/>
    </source>
</evidence>
<accession>A0A2T7P436</accession>
<dbReference type="PANTHER" id="PTHR22901">
    <property type="entry name" value="SIALATE O-ACETYLESTERASE"/>
    <property type="match status" value="1"/>
</dbReference>
<comment type="caution">
    <text evidence="2">The sequence shown here is derived from an EMBL/GenBank/DDBJ whole genome shotgun (WGS) entry which is preliminary data.</text>
</comment>
<dbReference type="GO" id="GO:0005975">
    <property type="term" value="P:carbohydrate metabolic process"/>
    <property type="evidence" value="ECO:0007669"/>
    <property type="project" value="TreeGrafter"/>
</dbReference>
<dbReference type="GO" id="GO:0001681">
    <property type="term" value="F:sialate O-acetylesterase activity"/>
    <property type="evidence" value="ECO:0007669"/>
    <property type="project" value="InterPro"/>
</dbReference>
<protein>
    <submittedName>
        <fullName evidence="2">Uncharacterized protein</fullName>
    </submittedName>
</protein>
<dbReference type="Proteomes" id="UP000245119">
    <property type="component" value="Linkage Group LG6"/>
</dbReference>
<dbReference type="AlphaFoldDB" id="A0A2T7P436"/>
<evidence type="ECO:0000313" key="2">
    <source>
        <dbReference type="EMBL" id="PVD28179.1"/>
    </source>
</evidence>